<evidence type="ECO:0000259" key="1">
    <source>
        <dbReference type="SMART" id="SM00347"/>
    </source>
</evidence>
<dbReference type="OrthoDB" id="5111571at2"/>
<accession>A0A3S9W724</accession>
<proteinExistence type="predicted"/>
<dbReference type="SUPFAM" id="SSF46785">
    <property type="entry name" value="Winged helix' DNA-binding domain"/>
    <property type="match status" value="1"/>
</dbReference>
<protein>
    <recommendedName>
        <fullName evidence="1">HTH marR-type domain-containing protein</fullName>
    </recommendedName>
</protein>
<dbReference type="Proteomes" id="UP000276888">
    <property type="component" value="Chromosome"/>
</dbReference>
<dbReference type="InterPro" id="IPR036388">
    <property type="entry name" value="WH-like_DNA-bd_sf"/>
</dbReference>
<dbReference type="Gene3D" id="1.10.10.10">
    <property type="entry name" value="Winged helix-like DNA-binding domain superfamily/Winged helix DNA-binding domain"/>
    <property type="match status" value="1"/>
</dbReference>
<keyword evidence="3" id="KW-1185">Reference proteome</keyword>
<name>A0A3S9W724_9MICO</name>
<dbReference type="RefSeq" id="WP_127094537.1">
    <property type="nucleotide sequence ID" value="NZ_CP031423.1"/>
</dbReference>
<dbReference type="Pfam" id="PF12802">
    <property type="entry name" value="MarR_2"/>
    <property type="match status" value="1"/>
</dbReference>
<dbReference type="InterPro" id="IPR000835">
    <property type="entry name" value="HTH_MarR-typ"/>
</dbReference>
<organism evidence="2 3">
    <name type="scientific">Microbacterium lemovicicum</name>
    <dbReference type="NCBI Taxonomy" id="1072463"/>
    <lineage>
        <taxon>Bacteria</taxon>
        <taxon>Bacillati</taxon>
        <taxon>Actinomycetota</taxon>
        <taxon>Actinomycetes</taxon>
        <taxon>Micrococcales</taxon>
        <taxon>Microbacteriaceae</taxon>
        <taxon>Microbacterium</taxon>
    </lineage>
</organism>
<feature type="domain" description="HTH marR-type" evidence="1">
    <location>
        <begin position="29"/>
        <end position="131"/>
    </location>
</feature>
<sequence>MTSQLTTVDDRVSRGVERLRLAEARLARRRQTHCGPSENARMAMRYVYERSDAGEDVTPTAIAEHLEISTAAVSGILDRLHAGGMIAFASNPRDGRSKLVVPFDRSTDVDDLDPLTAAVRTFAVDMSPEMVEAVARFLEHVIEAVDDECR</sequence>
<dbReference type="KEGG" id="mlv:CVS47_00351"/>
<evidence type="ECO:0000313" key="2">
    <source>
        <dbReference type="EMBL" id="AZS35753.1"/>
    </source>
</evidence>
<reference evidence="2 3" key="1">
    <citation type="submission" date="2018-08" db="EMBL/GenBank/DDBJ databases">
        <title>Microbacterium lemovicicum sp. nov., a bacterium isolated from a natural uranium-rich soil.</title>
        <authorList>
            <person name="ORTET P."/>
        </authorList>
    </citation>
    <scope>NUCLEOTIDE SEQUENCE [LARGE SCALE GENOMIC DNA]</scope>
    <source>
        <strain evidence="2 3">Viu22</strain>
    </source>
</reference>
<dbReference type="GO" id="GO:0003700">
    <property type="term" value="F:DNA-binding transcription factor activity"/>
    <property type="evidence" value="ECO:0007669"/>
    <property type="project" value="InterPro"/>
</dbReference>
<gene>
    <name evidence="2" type="ORF">CVS47_00351</name>
</gene>
<dbReference type="AlphaFoldDB" id="A0A3S9W724"/>
<dbReference type="InterPro" id="IPR036390">
    <property type="entry name" value="WH_DNA-bd_sf"/>
</dbReference>
<evidence type="ECO:0000313" key="3">
    <source>
        <dbReference type="Proteomes" id="UP000276888"/>
    </source>
</evidence>
<dbReference type="SMART" id="SM00347">
    <property type="entry name" value="HTH_MARR"/>
    <property type="match status" value="1"/>
</dbReference>
<dbReference type="EMBL" id="CP031423">
    <property type="protein sequence ID" value="AZS35753.1"/>
    <property type="molecule type" value="Genomic_DNA"/>
</dbReference>